<evidence type="ECO:0000256" key="1">
    <source>
        <dbReference type="ARBA" id="ARBA00005189"/>
    </source>
</evidence>
<reference evidence="6" key="1">
    <citation type="submission" date="2020-09" db="EMBL/GenBank/DDBJ databases">
        <title>Hoyosella lacisalsi sp. nov., a halotolerant actinobacterium isolated from soil of Lake Gudzhirganskoe.</title>
        <authorList>
            <person name="Yang Q."/>
            <person name="Guo P.Y."/>
            <person name="Liu S.W."/>
            <person name="Li F.N."/>
            <person name="Sun C.H."/>
        </authorList>
    </citation>
    <scope>NUCLEOTIDE SEQUENCE</scope>
    <source>
        <strain evidence="6">G463</strain>
    </source>
</reference>
<dbReference type="Gene3D" id="3.40.630.30">
    <property type="match status" value="1"/>
</dbReference>
<evidence type="ECO:0000256" key="5">
    <source>
        <dbReference type="ARBA" id="ARBA00023315"/>
    </source>
</evidence>
<keyword evidence="5" id="KW-0012">Acyltransferase</keyword>
<proteinExistence type="predicted"/>
<dbReference type="AlphaFoldDB" id="A0A927JEB6"/>
<keyword evidence="2" id="KW-0444">Lipid biosynthesis</keyword>
<comment type="pathway">
    <text evidence="1">Lipid metabolism.</text>
</comment>
<evidence type="ECO:0000313" key="7">
    <source>
        <dbReference type="Proteomes" id="UP000642993"/>
    </source>
</evidence>
<evidence type="ECO:0000256" key="3">
    <source>
        <dbReference type="ARBA" id="ARBA00022679"/>
    </source>
</evidence>
<dbReference type="PANTHER" id="PTHR37323">
    <property type="entry name" value="GCN5-RELATED N-ACETYLTRANSFERASE"/>
    <property type="match status" value="1"/>
</dbReference>
<dbReference type="SUPFAM" id="SSF55729">
    <property type="entry name" value="Acyl-CoA N-acyltransferases (Nat)"/>
    <property type="match status" value="1"/>
</dbReference>
<dbReference type="PANTHER" id="PTHR37323:SF1">
    <property type="entry name" value="L-ORNITHINE N(ALPHA)-ACYLTRANSFERASE"/>
    <property type="match status" value="1"/>
</dbReference>
<protein>
    <submittedName>
        <fullName evidence="6">GNAT family N-acetyltransferase</fullName>
    </submittedName>
</protein>
<dbReference type="Proteomes" id="UP000642993">
    <property type="component" value="Unassembled WGS sequence"/>
</dbReference>
<name>A0A927JEB6_9ACTN</name>
<dbReference type="InterPro" id="IPR016181">
    <property type="entry name" value="Acyl_CoA_acyltransferase"/>
</dbReference>
<keyword evidence="7" id="KW-1185">Reference proteome</keyword>
<organism evidence="6 7">
    <name type="scientific">Lolliginicoccus lacisalsi</name>
    <dbReference type="NCBI Taxonomy" id="2742202"/>
    <lineage>
        <taxon>Bacteria</taxon>
        <taxon>Bacillati</taxon>
        <taxon>Actinomycetota</taxon>
        <taxon>Actinomycetes</taxon>
        <taxon>Mycobacteriales</taxon>
        <taxon>Hoyosellaceae</taxon>
        <taxon>Lolliginicoccus</taxon>
    </lineage>
</organism>
<keyword evidence="3" id="KW-0808">Transferase</keyword>
<evidence type="ECO:0000256" key="2">
    <source>
        <dbReference type="ARBA" id="ARBA00022516"/>
    </source>
</evidence>
<dbReference type="RefSeq" id="WP_192040006.1">
    <property type="nucleotide sequence ID" value="NZ_JACYWE010000009.1"/>
</dbReference>
<dbReference type="Pfam" id="PF13444">
    <property type="entry name" value="Acetyltransf_5"/>
    <property type="match status" value="1"/>
</dbReference>
<accession>A0A927JEB6</accession>
<evidence type="ECO:0000313" key="6">
    <source>
        <dbReference type="EMBL" id="MBD8507538.1"/>
    </source>
</evidence>
<gene>
    <name evidence="6" type="ORF">HT102_13700</name>
</gene>
<comment type="caution">
    <text evidence="6">The sequence shown here is derived from an EMBL/GenBank/DDBJ whole genome shotgun (WGS) entry which is preliminary data.</text>
</comment>
<dbReference type="InterPro" id="IPR052351">
    <property type="entry name" value="Ornithine_N-alpha-AT"/>
</dbReference>
<evidence type="ECO:0000256" key="4">
    <source>
        <dbReference type="ARBA" id="ARBA00023098"/>
    </source>
</evidence>
<dbReference type="GO" id="GO:0016746">
    <property type="term" value="F:acyltransferase activity"/>
    <property type="evidence" value="ECO:0007669"/>
    <property type="project" value="UniProtKB-KW"/>
</dbReference>
<keyword evidence="4" id="KW-0443">Lipid metabolism</keyword>
<sequence length="281" mass="30150">MTTSSVLIPAPAATASTPRYSLLLSTRPDDIEAAQRLRHDVFRAEPGFSDTIGEDGRDADEFDAHCDHLLVRDEHTDRIIGCYRMLPSATASSIGGFYTATEFALEGFEEILPSTVEMGRACVHPDHRNGAVLSIMWSGILRYLQHTGNEWVLGCVSVPTLPAPGDVPGANVRAVRDHVLARHRAPGHMIARPYEPVVLGGATLDEIAPPAKADIPPLLRGYLRLGAWICGEPAHDPSFGVADFVTVLGVRHANARYLARLASASAPVPAPTAARNGSEAR</sequence>
<dbReference type="EMBL" id="JACYWE010000009">
    <property type="protein sequence ID" value="MBD8507538.1"/>
    <property type="molecule type" value="Genomic_DNA"/>
</dbReference>
<dbReference type="GO" id="GO:0006629">
    <property type="term" value="P:lipid metabolic process"/>
    <property type="evidence" value="ECO:0007669"/>
    <property type="project" value="UniProtKB-KW"/>
</dbReference>